<evidence type="ECO:0000313" key="1">
    <source>
        <dbReference type="EMBL" id="JAH39060.1"/>
    </source>
</evidence>
<name>A0A0E9SEE3_ANGAN</name>
<reference evidence="1" key="2">
    <citation type="journal article" date="2015" name="Fish Shellfish Immunol.">
        <title>Early steps in the European eel (Anguilla anguilla)-Vibrio vulnificus interaction in the gills: Role of the RtxA13 toxin.</title>
        <authorList>
            <person name="Callol A."/>
            <person name="Pajuelo D."/>
            <person name="Ebbesson L."/>
            <person name="Teles M."/>
            <person name="MacKenzie S."/>
            <person name="Amaro C."/>
        </authorList>
    </citation>
    <scope>NUCLEOTIDE SEQUENCE</scope>
</reference>
<sequence length="46" mass="5616">MSQQYINITLWKNAFCLIRVYKKPKQILSKYGLCLRHFIICNFCKF</sequence>
<dbReference type="EMBL" id="GBXM01069517">
    <property type="protein sequence ID" value="JAH39060.1"/>
    <property type="molecule type" value="Transcribed_RNA"/>
</dbReference>
<protein>
    <submittedName>
        <fullName evidence="1">Uncharacterized protein</fullName>
    </submittedName>
</protein>
<organism evidence="1">
    <name type="scientific">Anguilla anguilla</name>
    <name type="common">European freshwater eel</name>
    <name type="synonym">Muraena anguilla</name>
    <dbReference type="NCBI Taxonomy" id="7936"/>
    <lineage>
        <taxon>Eukaryota</taxon>
        <taxon>Metazoa</taxon>
        <taxon>Chordata</taxon>
        <taxon>Craniata</taxon>
        <taxon>Vertebrata</taxon>
        <taxon>Euteleostomi</taxon>
        <taxon>Actinopterygii</taxon>
        <taxon>Neopterygii</taxon>
        <taxon>Teleostei</taxon>
        <taxon>Anguilliformes</taxon>
        <taxon>Anguillidae</taxon>
        <taxon>Anguilla</taxon>
    </lineage>
</organism>
<reference evidence="1" key="1">
    <citation type="submission" date="2014-11" db="EMBL/GenBank/DDBJ databases">
        <authorList>
            <person name="Amaro Gonzalez C."/>
        </authorList>
    </citation>
    <scope>NUCLEOTIDE SEQUENCE</scope>
</reference>
<accession>A0A0E9SEE3</accession>
<dbReference type="AlphaFoldDB" id="A0A0E9SEE3"/>
<proteinExistence type="predicted"/>